<reference evidence="2 3" key="1">
    <citation type="submission" date="2014-04" db="EMBL/GenBank/DDBJ databases">
        <authorList>
            <consortium name="DOE Joint Genome Institute"/>
            <person name="Kuo A."/>
            <person name="Kohler A."/>
            <person name="Nagy L.G."/>
            <person name="Floudas D."/>
            <person name="Copeland A."/>
            <person name="Barry K.W."/>
            <person name="Cichocki N."/>
            <person name="Veneault-Fourrey C."/>
            <person name="LaButti K."/>
            <person name="Lindquist E.A."/>
            <person name="Lipzen A."/>
            <person name="Lundell T."/>
            <person name="Morin E."/>
            <person name="Murat C."/>
            <person name="Sun H."/>
            <person name="Tunlid A."/>
            <person name="Henrissat B."/>
            <person name="Grigoriev I.V."/>
            <person name="Hibbett D.S."/>
            <person name="Martin F."/>
            <person name="Nordberg H.P."/>
            <person name="Cantor M.N."/>
            <person name="Hua S.X."/>
        </authorList>
    </citation>
    <scope>NUCLEOTIDE SEQUENCE [LARGE SCALE GENOMIC DNA]</scope>
    <source>
        <strain evidence="2 3">LaAM-08-1</strain>
    </source>
</reference>
<accession>A0A0C9XN01</accession>
<dbReference type="Proteomes" id="UP000054477">
    <property type="component" value="Unassembled WGS sequence"/>
</dbReference>
<evidence type="ECO:0000256" key="1">
    <source>
        <dbReference type="SAM" id="MobiDB-lite"/>
    </source>
</evidence>
<evidence type="ECO:0000313" key="2">
    <source>
        <dbReference type="EMBL" id="KIJ97417.1"/>
    </source>
</evidence>
<organism evidence="2 3">
    <name type="scientific">Laccaria amethystina LaAM-08-1</name>
    <dbReference type="NCBI Taxonomy" id="1095629"/>
    <lineage>
        <taxon>Eukaryota</taxon>
        <taxon>Fungi</taxon>
        <taxon>Dikarya</taxon>
        <taxon>Basidiomycota</taxon>
        <taxon>Agaricomycotina</taxon>
        <taxon>Agaricomycetes</taxon>
        <taxon>Agaricomycetidae</taxon>
        <taxon>Agaricales</taxon>
        <taxon>Agaricineae</taxon>
        <taxon>Hydnangiaceae</taxon>
        <taxon>Laccaria</taxon>
    </lineage>
</organism>
<sequence length="83" mass="9531">MPIEFHARPESRFTVLCDPSAYRSPASFSSACHYKEVRCVSPAIAVLQPYLRSDPFVSPSEELHQDDQKKHIPSDCHRRLYPT</sequence>
<dbReference type="EMBL" id="KN838694">
    <property type="protein sequence ID" value="KIJ97417.1"/>
    <property type="molecule type" value="Genomic_DNA"/>
</dbReference>
<reference evidence="3" key="2">
    <citation type="submission" date="2015-01" db="EMBL/GenBank/DDBJ databases">
        <title>Evolutionary Origins and Diversification of the Mycorrhizal Mutualists.</title>
        <authorList>
            <consortium name="DOE Joint Genome Institute"/>
            <consortium name="Mycorrhizal Genomics Consortium"/>
            <person name="Kohler A."/>
            <person name="Kuo A."/>
            <person name="Nagy L.G."/>
            <person name="Floudas D."/>
            <person name="Copeland A."/>
            <person name="Barry K.W."/>
            <person name="Cichocki N."/>
            <person name="Veneault-Fourrey C."/>
            <person name="LaButti K."/>
            <person name="Lindquist E.A."/>
            <person name="Lipzen A."/>
            <person name="Lundell T."/>
            <person name="Morin E."/>
            <person name="Murat C."/>
            <person name="Riley R."/>
            <person name="Ohm R."/>
            <person name="Sun H."/>
            <person name="Tunlid A."/>
            <person name="Henrissat B."/>
            <person name="Grigoriev I.V."/>
            <person name="Hibbett D.S."/>
            <person name="Martin F."/>
        </authorList>
    </citation>
    <scope>NUCLEOTIDE SEQUENCE [LARGE SCALE GENOMIC DNA]</scope>
    <source>
        <strain evidence="3">LaAM-08-1</strain>
    </source>
</reference>
<dbReference type="HOGENOM" id="CLU_2542903_0_0_1"/>
<gene>
    <name evidence="2" type="ORF">K443DRAFT_681563</name>
</gene>
<feature type="compositionally biased region" description="Basic and acidic residues" evidence="1">
    <location>
        <begin position="61"/>
        <end position="83"/>
    </location>
</feature>
<proteinExistence type="predicted"/>
<evidence type="ECO:0000313" key="3">
    <source>
        <dbReference type="Proteomes" id="UP000054477"/>
    </source>
</evidence>
<feature type="region of interest" description="Disordered" evidence="1">
    <location>
        <begin position="58"/>
        <end position="83"/>
    </location>
</feature>
<name>A0A0C9XN01_9AGAR</name>
<dbReference type="AlphaFoldDB" id="A0A0C9XN01"/>
<keyword evidence="3" id="KW-1185">Reference proteome</keyword>
<protein>
    <submittedName>
        <fullName evidence="2">Uncharacterized protein</fullName>
    </submittedName>
</protein>